<feature type="signal peptide" evidence="2">
    <location>
        <begin position="1"/>
        <end position="22"/>
    </location>
</feature>
<evidence type="ECO:0000259" key="4">
    <source>
        <dbReference type="Pfam" id="PF20990"/>
    </source>
</evidence>
<reference evidence="5 6" key="1">
    <citation type="submission" date="2015-04" db="EMBL/GenBank/DDBJ databases">
        <title>Draft genome sequence of bacteremic isolate Catabacter hongkongensis type strain HKU16T.</title>
        <authorList>
            <person name="Lau S.K."/>
            <person name="Teng J.L."/>
            <person name="Huang Y."/>
            <person name="Curreem S.O."/>
            <person name="Tsui S.K."/>
            <person name="Woo P.C."/>
        </authorList>
    </citation>
    <scope>NUCLEOTIDE SEQUENCE [LARGE SCALE GENOMIC DNA]</scope>
    <source>
        <strain evidence="5 6">HKU16</strain>
    </source>
</reference>
<dbReference type="PATRIC" id="fig|270498.16.peg.441"/>
<evidence type="ECO:0000313" key="5">
    <source>
        <dbReference type="EMBL" id="KKI51675.1"/>
    </source>
</evidence>
<dbReference type="Pfam" id="PF09972">
    <property type="entry name" value="DUF2207"/>
    <property type="match status" value="1"/>
</dbReference>
<keyword evidence="6" id="KW-1185">Reference proteome</keyword>
<dbReference type="RefSeq" id="WP_046442764.1">
    <property type="nucleotide sequence ID" value="NZ_CAUERS010000047.1"/>
</dbReference>
<evidence type="ECO:0000256" key="1">
    <source>
        <dbReference type="SAM" id="Phobius"/>
    </source>
</evidence>
<evidence type="ECO:0000256" key="2">
    <source>
        <dbReference type="SAM" id="SignalP"/>
    </source>
</evidence>
<feature type="transmembrane region" description="Helical" evidence="1">
    <location>
        <begin position="387"/>
        <end position="406"/>
    </location>
</feature>
<feature type="transmembrane region" description="Helical" evidence="1">
    <location>
        <begin position="473"/>
        <end position="491"/>
    </location>
</feature>
<keyword evidence="1" id="KW-0472">Membrane</keyword>
<dbReference type="InterPro" id="IPR048389">
    <property type="entry name" value="YciQ-like_C"/>
</dbReference>
<keyword evidence="2" id="KW-0732">Signal</keyword>
<organism evidence="5 6">
    <name type="scientific">Christensenella hongkongensis</name>
    <dbReference type="NCBI Taxonomy" id="270498"/>
    <lineage>
        <taxon>Bacteria</taxon>
        <taxon>Bacillati</taxon>
        <taxon>Bacillota</taxon>
        <taxon>Clostridia</taxon>
        <taxon>Christensenellales</taxon>
        <taxon>Christensenellaceae</taxon>
        <taxon>Christensenella</taxon>
    </lineage>
</organism>
<keyword evidence="1" id="KW-0812">Transmembrane</keyword>
<proteinExistence type="predicted"/>
<feature type="transmembrane region" description="Helical" evidence="1">
    <location>
        <begin position="412"/>
        <end position="436"/>
    </location>
</feature>
<protein>
    <submittedName>
        <fullName evidence="5">Putative membrane protein</fullName>
    </submittedName>
</protein>
<sequence length="628" mass="69488">MKKLFLVLTVLLVLLIPSFAFAASDYTISQEDIKINVNENNTYDITENVTAEFPEFSAKHGITRTIPTDVELSRRIDGNVVKSRYRAIISNIESDGPYHTESGNAGLTIYFGDADLTVSGTQNYNYSYRYDMGDDGLSSMDEFYFNLIGSDNPIPIEGMTFEITMPKEFDASKVGFTTGAAGNSGYNENALKYTVDGNTIRGSINQTIAPYEAVTIRIELPDGYFVGARSAQSLLMPCILIGLVVFVIVVLLFVTAGKKNREVQTVEFYPPEGMNPADVGYIIDGIVENKDAVSLLIYWADQGNLEIHQEDKKNVSFKKVKDLPDTANDYERILFDKMFSGRESISVKDMQYTFSDTIAAVKSRIKDKYEMEQNRVFTKKSLRRQSFAGAFAAFPMALMLAFSIYLDSYELFAAIIPCAIAWVFGWVLTSGLISNVNKWKSEKLSTRTGSMVLFTVLAVAYLAIVSLMSVDLFGMMVIVPMAMTIVMMILATQMRRRTERGAQWAGRILGLKHFIETVEADKLKMLVNDDPKYFYNVLPYAYVLGVSDKWAKQFESIAVEPPSWYYGYNGSVFTTIWFASMLSNTMYYTQQTMSATKESSGGGIGGGGGFGGGGFSGGGGGGGSFGSW</sequence>
<dbReference type="InterPro" id="IPR018702">
    <property type="entry name" value="DUF2207"/>
</dbReference>
<dbReference type="AlphaFoldDB" id="A0A0M2NN94"/>
<feature type="chain" id="PRO_5018014702" evidence="2">
    <location>
        <begin position="23"/>
        <end position="628"/>
    </location>
</feature>
<feature type="domain" description="DUF2207" evidence="3">
    <location>
        <begin position="28"/>
        <end position="189"/>
    </location>
</feature>
<evidence type="ECO:0000259" key="3">
    <source>
        <dbReference type="Pfam" id="PF09972"/>
    </source>
</evidence>
<evidence type="ECO:0000313" key="6">
    <source>
        <dbReference type="Proteomes" id="UP000034076"/>
    </source>
</evidence>
<dbReference type="EMBL" id="LAYJ01000068">
    <property type="protein sequence ID" value="KKI51675.1"/>
    <property type="molecule type" value="Genomic_DNA"/>
</dbReference>
<name>A0A0M2NN94_9FIRM</name>
<dbReference type="Proteomes" id="UP000034076">
    <property type="component" value="Unassembled WGS sequence"/>
</dbReference>
<dbReference type="Pfam" id="PF20990">
    <property type="entry name" value="DUF2207_C"/>
    <property type="match status" value="1"/>
</dbReference>
<accession>A0A0M2NN94</accession>
<comment type="caution">
    <text evidence="5">The sequence shown here is derived from an EMBL/GenBank/DDBJ whole genome shotgun (WGS) entry which is preliminary data.</text>
</comment>
<feature type="transmembrane region" description="Helical" evidence="1">
    <location>
        <begin position="448"/>
        <end position="467"/>
    </location>
</feature>
<keyword evidence="1" id="KW-1133">Transmembrane helix</keyword>
<dbReference type="STRING" id="270498.CHK_0842"/>
<dbReference type="OrthoDB" id="9767603at2"/>
<feature type="transmembrane region" description="Helical" evidence="1">
    <location>
        <begin position="234"/>
        <end position="254"/>
    </location>
</feature>
<gene>
    <name evidence="5" type="ORF">CHK_0842</name>
</gene>
<feature type="domain" description="Predicted membrane protein YciQ-like C-terminal" evidence="4">
    <location>
        <begin position="436"/>
        <end position="554"/>
    </location>
</feature>